<sequence>MYSYSCLKALFEPKAIAVIGISADPQDKASIITANLLASGYKGKIFPVNGEGAEVHGLGAFSSVSQLPRGIDLALICLPPDEAIQAIDDLSEILVRAAVVTSGGFGETGREGYRLERELARTAKNHDMIILGPNCMGLMNTALGMNASLDPDFTLKGNIAFLSQSGAMCSTALDWANSEGVGFSKFISLGNKAVLGEATMLNYLANDEDTKVIVGYCETLKDGQDFLRTAYDTTFKKPLILLRAGETPSGARAASAHAGHLTGATTAYNAAFNQTGVMQAVDIEDMFNLAHAFSCQPLPSGSNVAIITNSGGPGILATDMAEKGTLNISRPSSSTLEKMKEVLPRYASLYNPIDMLGDANADTYHKVLRAVAEDDVFHSILIILTPAANILEDVEKAAADIIELEKECDKPIITCFMGDHSTRKARRMLRAAGIPCYEFPEAAVRSLDAMTRCYRWQKKDWPIDVCFRRDYSKAKSIVENCRKTGLTELVELDAQQLASAYELPVPETVLARTSNQAAKAAKRIGYPVALKVASPQISRKQELGLVITDIQTPQALRKAFLEITTRATRRCKDAYITGCLVQAMGPKDSHEIVVTFKRDPQFGPLINFSLAGLHVDLLGDVSSRLAPLALNDAQEMIREIKAYPILRGVRSGTAVNLGALEDVLLMVSQMASDLPEIQEAEFDPVIAGPDGAVVANMRMTVS</sequence>
<dbReference type="Gene3D" id="3.40.50.720">
    <property type="entry name" value="NAD(P)-binding Rossmann-like Domain"/>
    <property type="match status" value="1"/>
</dbReference>
<proteinExistence type="inferred from homology"/>
<reference evidence="7 8" key="1">
    <citation type="submission" date="2009-06" db="EMBL/GenBank/DDBJ databases">
        <title>Complete sequence of Desulfovibrio salexigens DSM 2638.</title>
        <authorList>
            <consortium name="US DOE Joint Genome Institute"/>
            <person name="Lucas S."/>
            <person name="Copeland A."/>
            <person name="Lapidus A."/>
            <person name="Glavina del Rio T."/>
            <person name="Tice H."/>
            <person name="Bruce D."/>
            <person name="Goodwin L."/>
            <person name="Pitluck S."/>
            <person name="Munk A.C."/>
            <person name="Brettin T."/>
            <person name="Detter J.C."/>
            <person name="Han C."/>
            <person name="Tapia R."/>
            <person name="Larimer F."/>
            <person name="Land M."/>
            <person name="Hauser L."/>
            <person name="Kyrpides N."/>
            <person name="Anderson I."/>
            <person name="Wall J.D."/>
            <person name="Arkin A.P."/>
            <person name="Dehal P."/>
            <person name="Chivian D."/>
            <person name="Giles B."/>
            <person name="Hazen T.C."/>
        </authorList>
    </citation>
    <scope>NUCLEOTIDE SEQUENCE [LARGE SCALE GENOMIC DNA]</scope>
    <source>
        <strain evidence="8">ATCC 14822 / DSM 2638 / NCIMB 8403 / VKM B-1763</strain>
    </source>
</reference>
<dbReference type="FunFam" id="3.30.1490.20:FF:000020">
    <property type="entry name" value="Protein lysine acetyltransferase"/>
    <property type="match status" value="1"/>
</dbReference>
<evidence type="ECO:0000313" key="8">
    <source>
        <dbReference type="Proteomes" id="UP000002601"/>
    </source>
</evidence>
<keyword evidence="8" id="KW-1185">Reference proteome</keyword>
<dbReference type="InterPro" id="IPR003781">
    <property type="entry name" value="CoA-bd"/>
</dbReference>
<dbReference type="EMBL" id="CP001649">
    <property type="protein sequence ID" value="ACS81054.1"/>
    <property type="molecule type" value="Genomic_DNA"/>
</dbReference>
<evidence type="ECO:0000256" key="4">
    <source>
        <dbReference type="ARBA" id="ARBA00060888"/>
    </source>
</evidence>
<comment type="similarity">
    <text evidence="4">In the N-terminal section; belongs to the acetate CoA ligase alpha subunit family.</text>
</comment>
<dbReference type="STRING" id="526222.Desal_3002"/>
<evidence type="ECO:0000259" key="6">
    <source>
        <dbReference type="PROSITE" id="PS50975"/>
    </source>
</evidence>
<evidence type="ECO:0000256" key="2">
    <source>
        <dbReference type="ARBA" id="ARBA00022741"/>
    </source>
</evidence>
<gene>
    <name evidence="7" type="ordered locus">Desal_3002</name>
</gene>
<dbReference type="SMART" id="SM00881">
    <property type="entry name" value="CoA_binding"/>
    <property type="match status" value="1"/>
</dbReference>
<dbReference type="HOGENOM" id="CLU_007415_3_1_7"/>
<dbReference type="Gene3D" id="3.40.50.261">
    <property type="entry name" value="Succinyl-CoA synthetase domains"/>
    <property type="match status" value="2"/>
</dbReference>
<evidence type="ECO:0000256" key="5">
    <source>
        <dbReference type="PROSITE-ProRule" id="PRU00409"/>
    </source>
</evidence>
<dbReference type="InterPro" id="IPR013815">
    <property type="entry name" value="ATP_grasp_subdomain_1"/>
</dbReference>
<dbReference type="KEGG" id="dsa:Desal_3002"/>
<dbReference type="SUPFAM" id="SSF52210">
    <property type="entry name" value="Succinyl-CoA synthetase domains"/>
    <property type="match status" value="2"/>
</dbReference>
<dbReference type="GO" id="GO:0043758">
    <property type="term" value="F:acetate-CoA ligase (ADP-forming) activity"/>
    <property type="evidence" value="ECO:0007669"/>
    <property type="project" value="InterPro"/>
</dbReference>
<dbReference type="Pfam" id="PF19045">
    <property type="entry name" value="Ligase_CoA_2"/>
    <property type="match status" value="1"/>
</dbReference>
<dbReference type="SUPFAM" id="SSF56059">
    <property type="entry name" value="Glutathione synthetase ATP-binding domain-like"/>
    <property type="match status" value="1"/>
</dbReference>
<protein>
    <submittedName>
        <fullName evidence="7">CoA-binding domain protein</fullName>
    </submittedName>
</protein>
<dbReference type="AlphaFoldDB" id="C6C0V7"/>
<dbReference type="PANTHER" id="PTHR43334">
    <property type="entry name" value="ACETATE--COA LIGASE [ADP-FORMING]"/>
    <property type="match status" value="1"/>
</dbReference>
<dbReference type="SUPFAM" id="SSF51735">
    <property type="entry name" value="NAD(P)-binding Rossmann-fold domains"/>
    <property type="match status" value="1"/>
</dbReference>
<dbReference type="Pfam" id="PF13549">
    <property type="entry name" value="ATP-grasp_5"/>
    <property type="match status" value="1"/>
</dbReference>
<organism evidence="7 8">
    <name type="scientific">Maridesulfovibrio salexigens (strain ATCC 14822 / DSM 2638 / NCIMB 8403 / VKM B-1763)</name>
    <name type="common">Desulfovibrio salexigens</name>
    <dbReference type="NCBI Taxonomy" id="526222"/>
    <lineage>
        <taxon>Bacteria</taxon>
        <taxon>Pseudomonadati</taxon>
        <taxon>Thermodesulfobacteriota</taxon>
        <taxon>Desulfovibrionia</taxon>
        <taxon>Desulfovibrionales</taxon>
        <taxon>Desulfovibrionaceae</taxon>
        <taxon>Maridesulfovibrio</taxon>
    </lineage>
</organism>
<keyword evidence="1" id="KW-0436">Ligase</keyword>
<dbReference type="InterPro" id="IPR043938">
    <property type="entry name" value="Ligase_CoA_dom"/>
</dbReference>
<dbReference type="Gene3D" id="3.30.470.20">
    <property type="entry name" value="ATP-grasp fold, B domain"/>
    <property type="match status" value="1"/>
</dbReference>
<dbReference type="Proteomes" id="UP000002601">
    <property type="component" value="Chromosome"/>
</dbReference>
<dbReference type="InterPro" id="IPR016102">
    <property type="entry name" value="Succinyl-CoA_synth-like"/>
</dbReference>
<dbReference type="PANTHER" id="PTHR43334:SF1">
    <property type="entry name" value="3-HYDROXYPROPIONATE--COA LIGASE [ADP-FORMING]"/>
    <property type="match status" value="1"/>
</dbReference>
<dbReference type="eggNOG" id="COG1042">
    <property type="taxonomic scope" value="Bacteria"/>
</dbReference>
<dbReference type="InterPro" id="IPR032875">
    <property type="entry name" value="Succ_CoA_lig_flav_dom"/>
</dbReference>
<accession>C6C0V7</accession>
<keyword evidence="2 5" id="KW-0547">Nucleotide-binding</keyword>
<dbReference type="OrthoDB" id="9807426at2"/>
<dbReference type="Pfam" id="PF13380">
    <property type="entry name" value="CoA_binding_2"/>
    <property type="match status" value="1"/>
</dbReference>
<dbReference type="GO" id="GO:0005524">
    <property type="term" value="F:ATP binding"/>
    <property type="evidence" value="ECO:0007669"/>
    <property type="project" value="UniProtKB-UniRule"/>
</dbReference>
<feature type="domain" description="ATP-grasp" evidence="6">
    <location>
        <begin position="495"/>
        <end position="531"/>
    </location>
</feature>
<dbReference type="GO" id="GO:0046872">
    <property type="term" value="F:metal ion binding"/>
    <property type="evidence" value="ECO:0007669"/>
    <property type="project" value="InterPro"/>
</dbReference>
<dbReference type="Pfam" id="PF13607">
    <property type="entry name" value="Succ_CoA_lig"/>
    <property type="match status" value="1"/>
</dbReference>
<dbReference type="InterPro" id="IPR011761">
    <property type="entry name" value="ATP-grasp"/>
</dbReference>
<evidence type="ECO:0000313" key="7">
    <source>
        <dbReference type="EMBL" id="ACS81054.1"/>
    </source>
</evidence>
<name>C6C0V7_MARSD</name>
<evidence type="ECO:0000256" key="1">
    <source>
        <dbReference type="ARBA" id="ARBA00022598"/>
    </source>
</evidence>
<dbReference type="InterPro" id="IPR051538">
    <property type="entry name" value="Acyl-CoA_Synth/Transferase"/>
</dbReference>
<keyword evidence="3 5" id="KW-0067">ATP-binding</keyword>
<dbReference type="InterPro" id="IPR036291">
    <property type="entry name" value="NAD(P)-bd_dom_sf"/>
</dbReference>
<dbReference type="PROSITE" id="PS50975">
    <property type="entry name" value="ATP_GRASP"/>
    <property type="match status" value="1"/>
</dbReference>
<evidence type="ECO:0000256" key="3">
    <source>
        <dbReference type="ARBA" id="ARBA00022840"/>
    </source>
</evidence>
<dbReference type="Gene3D" id="3.30.1490.20">
    <property type="entry name" value="ATP-grasp fold, A domain"/>
    <property type="match status" value="1"/>
</dbReference>